<dbReference type="Gene3D" id="2.60.40.1080">
    <property type="match status" value="1"/>
</dbReference>
<dbReference type="EMBL" id="CP007448">
    <property type="protein sequence ID" value="AHM74682.1"/>
    <property type="molecule type" value="Genomic_DNA"/>
</dbReference>
<dbReference type="InterPro" id="IPR008964">
    <property type="entry name" value="Invasin/intimin_cell_adhesion"/>
</dbReference>
<dbReference type="InterPro" id="IPR048658">
    <property type="entry name" value="Invasin_D4"/>
</dbReference>
<accession>A0A7U4GGF2</accession>
<dbReference type="KEGG" id="yel:LC20_03429"/>
<evidence type="ECO:0000259" key="1">
    <source>
        <dbReference type="Pfam" id="PF21764"/>
    </source>
</evidence>
<evidence type="ECO:0000313" key="3">
    <source>
        <dbReference type="Proteomes" id="UP000230961"/>
    </source>
</evidence>
<sequence length="401" mass="43003">MKVLIAFFVQTKSSTMMTNGSGNAISPMKKLSCQFTEMKETMKHSLRVVFYLNRLLLVLFLGFLAAPAVGILSDNTGQIEGQAPTVTGNLQVLLPDGKTELVDNAMLGVNQIPGQFRVSSSTEGLELQDADGDAGLSAVIDTQSATLTWKLDGTELTSAQLSAPFGDDFLGQTLTLDVSAPVTASSESGKPTMAEPQIFTRSYTLLVPVFTGVYVNAKLTHLSHTFAIDAGFPSTGFTGASFTLNISGLASDYIWSSSNTSWVTVDNLGNVTFTGQGDSSPVTITATPKVGGRPQSYTFTLSDWFTLNEDVMQDWSNAANWCTDQGMSQPTVLQFTLGINIRGMGSLWSEWGGQVERGEGSRFWSSEVSGTNAHYAVVKGNGNVYSSNNTNIYNALCWLSL</sequence>
<name>A0A7U4GGF2_YEREN</name>
<reference evidence="2 3" key="1">
    <citation type="submission" date="2017-11" db="EMBL/GenBank/DDBJ databases">
        <title>The complete genome sequence and comparative genome analysis of Yersinia enterocolitica strain LC20.</title>
        <authorList>
            <person name="Shi G."/>
            <person name="Su M."/>
            <person name="Liang J."/>
            <person name="Gu W."/>
            <person name="Xiao Y."/>
            <person name="Zhang Z."/>
            <person name="Qiu H."/>
            <person name="Duan R."/>
            <person name="Zhang Z."/>
            <person name="Li Y."/>
            <person name="Zhang X."/>
            <person name="Ling Y."/>
            <person name="Song L."/>
            <person name="Chen M."/>
            <person name="Zhao Y."/>
            <person name="Wu J."/>
            <person name="Jing H."/>
            <person name="Xiao J."/>
            <person name="Wang X."/>
        </authorList>
    </citation>
    <scope>NUCLEOTIDE SEQUENCE [LARGE SCALE GENOMIC DNA]</scope>
    <source>
        <strain evidence="2 3">LC20</strain>
    </source>
</reference>
<dbReference type="InterPro" id="IPR051715">
    <property type="entry name" value="Intimin-Invasin_domain"/>
</dbReference>
<dbReference type="PANTHER" id="PTHR39576:SF2">
    <property type="entry name" value="ATTACHING AND EFFACING PROTEIN HOMOLOG-RELATED"/>
    <property type="match status" value="1"/>
</dbReference>
<dbReference type="Pfam" id="PF21764">
    <property type="entry name" value="Invasin_D4"/>
    <property type="match status" value="1"/>
</dbReference>
<dbReference type="Proteomes" id="UP000230961">
    <property type="component" value="Chromosome"/>
</dbReference>
<dbReference type="SUPFAM" id="SSF49373">
    <property type="entry name" value="Invasin/intimin cell-adhesion fragments"/>
    <property type="match status" value="1"/>
</dbReference>
<dbReference type="AlphaFoldDB" id="A0A7U4GGF2"/>
<gene>
    <name evidence="2" type="ORF">LC20_03429</name>
</gene>
<feature type="domain" description="Invasin" evidence="1">
    <location>
        <begin position="225"/>
        <end position="299"/>
    </location>
</feature>
<proteinExistence type="predicted"/>
<dbReference type="PANTHER" id="PTHR39576">
    <property type="entry name" value="ATTACHING AND EFFACING PROTEIN HOMOLOG-RELATED-RELATED"/>
    <property type="match status" value="1"/>
</dbReference>
<protein>
    <recommendedName>
        <fullName evidence="1">Invasin domain-containing protein</fullName>
    </recommendedName>
</protein>
<organism evidence="2 3">
    <name type="scientific">Yersinia enterocolitica LC20</name>
    <dbReference type="NCBI Taxonomy" id="1443113"/>
    <lineage>
        <taxon>Bacteria</taxon>
        <taxon>Pseudomonadati</taxon>
        <taxon>Pseudomonadota</taxon>
        <taxon>Gammaproteobacteria</taxon>
        <taxon>Enterobacterales</taxon>
        <taxon>Yersiniaceae</taxon>
        <taxon>Yersinia</taxon>
    </lineage>
</organism>
<evidence type="ECO:0000313" key="2">
    <source>
        <dbReference type="EMBL" id="AHM74682.1"/>
    </source>
</evidence>
<dbReference type="GO" id="GO:0009279">
    <property type="term" value="C:cell outer membrane"/>
    <property type="evidence" value="ECO:0007669"/>
    <property type="project" value="TreeGrafter"/>
</dbReference>